<accession>A0ABU6GB72</accession>
<gene>
    <name evidence="2" type="ORF">P4I72_22850</name>
</gene>
<organism evidence="2 3">
    <name type="scientific">Paenibacillus alba</name>
    <dbReference type="NCBI Taxonomy" id="1197127"/>
    <lineage>
        <taxon>Bacteria</taxon>
        <taxon>Bacillati</taxon>
        <taxon>Bacillota</taxon>
        <taxon>Bacilli</taxon>
        <taxon>Bacillales</taxon>
        <taxon>Paenibacillaceae</taxon>
        <taxon>Paenibacillus</taxon>
    </lineage>
</organism>
<evidence type="ECO:0008006" key="4">
    <source>
        <dbReference type="Google" id="ProtNLM"/>
    </source>
</evidence>
<dbReference type="EMBL" id="JARLKY010000059">
    <property type="protein sequence ID" value="MEC0229974.1"/>
    <property type="molecule type" value="Genomic_DNA"/>
</dbReference>
<dbReference type="Proteomes" id="UP001338137">
    <property type="component" value="Unassembled WGS sequence"/>
</dbReference>
<name>A0ABU6GB72_9BACL</name>
<comment type="caution">
    <text evidence="2">The sequence shown here is derived from an EMBL/GenBank/DDBJ whole genome shotgun (WGS) entry which is preliminary data.</text>
</comment>
<keyword evidence="3" id="KW-1185">Reference proteome</keyword>
<evidence type="ECO:0000313" key="2">
    <source>
        <dbReference type="EMBL" id="MEC0229974.1"/>
    </source>
</evidence>
<protein>
    <recommendedName>
        <fullName evidence="4">Lipoprotein</fullName>
    </recommendedName>
</protein>
<evidence type="ECO:0000256" key="1">
    <source>
        <dbReference type="SAM" id="SignalP"/>
    </source>
</evidence>
<feature type="signal peptide" evidence="1">
    <location>
        <begin position="1"/>
        <end position="19"/>
    </location>
</feature>
<reference evidence="2 3" key="1">
    <citation type="submission" date="2023-03" db="EMBL/GenBank/DDBJ databases">
        <title>Bacillus Genome Sequencing.</title>
        <authorList>
            <person name="Dunlap C."/>
        </authorList>
    </citation>
    <scope>NUCLEOTIDE SEQUENCE [LARGE SCALE GENOMIC DNA]</scope>
    <source>
        <strain evidence="2 3">BD-533</strain>
    </source>
</reference>
<proteinExistence type="predicted"/>
<sequence length="592" mass="67571">MVKMLGTVILLSVVLLLNACEDSTPVGSDPSTQTPIASQAPFQTSTVAASSDVLIRSKLQSLIFGQQNSRGGYVFLDWKKEDVPKEPFNIVYYLEDVNVNATFTELSQAERLRLTNQIRIEGNVEWKIDEGSNFPNNVRIQFIKPSSSFVLHLGDLPAMTFIQKEPLNMTFTSNAERNIPHLLLWANEYAPRLLVTNEENSVNLTFSEEMRLNLPTTIEGAPIAARWMDNKHLYIQLEHMRESEHGIKELTLRLDSLMAQSGNRFGQEKRSLVIQQMPKYEWRYANSGELVEGGPRERFYDQILLSNDKQSYIGIIRLGGSLGDGDGTSYSFILEQKGKDPVVIEDVFYSTIEPDQMPIQWMDSRTLMYASYFGVYAYDIEKAEKRVLHDNRSNEEHNFNYASYDKTTKLLHLLAYENRNESGQLELLTYTPGNLTPQITKNFTTTVPIAKYSDLDMTISPTPEGIYWTRIREGVPYTEFVGNSGDRAITEGITRLVSEQGAYLEQYQKTDNRLQALKWKFWKPGESAKAIEKPPEGSYTFVSGSDLFSFQESAYNKFDRTLNKWVAWRAPNGEKNAEPIRGKDGLYRSRIE</sequence>
<evidence type="ECO:0000313" key="3">
    <source>
        <dbReference type="Proteomes" id="UP001338137"/>
    </source>
</evidence>
<dbReference type="RefSeq" id="WP_326074032.1">
    <property type="nucleotide sequence ID" value="NZ_JARLKY010000059.1"/>
</dbReference>
<feature type="chain" id="PRO_5047298900" description="Lipoprotein" evidence="1">
    <location>
        <begin position="20"/>
        <end position="592"/>
    </location>
</feature>
<keyword evidence="1" id="KW-0732">Signal</keyword>